<dbReference type="Gene3D" id="1.10.1220.10">
    <property type="entry name" value="Met repressor-like"/>
    <property type="match status" value="1"/>
</dbReference>
<organism evidence="2 3">
    <name type="scientific">Bifidobacterium aquikefiri</name>
    <dbReference type="NCBI Taxonomy" id="1653207"/>
    <lineage>
        <taxon>Bacteria</taxon>
        <taxon>Bacillati</taxon>
        <taxon>Actinomycetota</taxon>
        <taxon>Actinomycetes</taxon>
        <taxon>Bifidobacteriales</taxon>
        <taxon>Bifidobacteriaceae</taxon>
        <taxon>Bifidobacterium</taxon>
    </lineage>
</organism>
<dbReference type="Proteomes" id="UP000216451">
    <property type="component" value="Unassembled WGS sequence"/>
</dbReference>
<evidence type="ECO:0000259" key="1">
    <source>
        <dbReference type="Pfam" id="PF01402"/>
    </source>
</evidence>
<proteinExistence type="predicted"/>
<evidence type="ECO:0000313" key="2">
    <source>
        <dbReference type="EMBL" id="OZG65779.1"/>
    </source>
</evidence>
<dbReference type="GO" id="GO:0006355">
    <property type="term" value="P:regulation of DNA-templated transcription"/>
    <property type="evidence" value="ECO:0007669"/>
    <property type="project" value="InterPro"/>
</dbReference>
<dbReference type="RefSeq" id="WP_094694421.1">
    <property type="nucleotide sequence ID" value="NZ_CALENZ010000042.1"/>
</dbReference>
<gene>
    <name evidence="2" type="ORF">BAQU_1517</name>
</gene>
<protein>
    <submittedName>
        <fullName evidence="2">Toxin-antitoxin system antitoxin subunit</fullName>
    </submittedName>
</protein>
<reference evidence="2 3" key="1">
    <citation type="journal article" date="2017" name="BMC Genomics">
        <title>Comparative genomic and phylogenomic analyses of the Bifidobacteriaceae family.</title>
        <authorList>
            <person name="Lugli G.A."/>
            <person name="Milani C."/>
            <person name="Turroni F."/>
            <person name="Duranti S."/>
            <person name="Mancabelli L."/>
            <person name="Mangifesta M."/>
            <person name="Ferrario C."/>
            <person name="Modesto M."/>
            <person name="Mattarelli P."/>
            <person name="Jiri K."/>
            <person name="van Sinderen D."/>
            <person name="Ventura M."/>
        </authorList>
    </citation>
    <scope>NUCLEOTIDE SEQUENCE [LARGE SCALE GENOMIC DNA]</scope>
    <source>
        <strain evidence="2 3">LMG 28769</strain>
    </source>
</reference>
<comment type="caution">
    <text evidence="2">The sequence shown here is derived from an EMBL/GenBank/DDBJ whole genome shotgun (WGS) entry which is preliminary data.</text>
</comment>
<evidence type="ECO:0000313" key="3">
    <source>
        <dbReference type="Proteomes" id="UP000216451"/>
    </source>
</evidence>
<feature type="domain" description="Ribbon-helix-helix protein CopG" evidence="1">
    <location>
        <begin position="50"/>
        <end position="86"/>
    </location>
</feature>
<name>A0A261G2Z1_9BIFI</name>
<sequence>MNREEINRMFGVTDQQLDSMAEEYENGTWKGHVGLVKPGRPRVFDEELETISFRIPKSRVEEIDRSAKARGESRSQFLRRTIDQALPV</sequence>
<dbReference type="AlphaFoldDB" id="A0A261G2Z1"/>
<dbReference type="InterPro" id="IPR002145">
    <property type="entry name" value="CopG"/>
</dbReference>
<dbReference type="EMBL" id="MWXA01000007">
    <property type="protein sequence ID" value="OZG65779.1"/>
    <property type="molecule type" value="Genomic_DNA"/>
</dbReference>
<keyword evidence="3" id="KW-1185">Reference proteome</keyword>
<dbReference type="CDD" id="cd22231">
    <property type="entry name" value="RHH_NikR_HicB-like"/>
    <property type="match status" value="1"/>
</dbReference>
<dbReference type="InterPro" id="IPR013321">
    <property type="entry name" value="Arc_rbn_hlx_hlx"/>
</dbReference>
<dbReference type="OrthoDB" id="3176518at2"/>
<dbReference type="Pfam" id="PF01402">
    <property type="entry name" value="RHH_1"/>
    <property type="match status" value="1"/>
</dbReference>
<accession>A0A261G2Z1</accession>
<dbReference type="GeneID" id="98296181"/>